<comment type="caution">
    <text evidence="2">The sequence shown here is derived from an EMBL/GenBank/DDBJ whole genome shotgun (WGS) entry which is preliminary data.</text>
</comment>
<dbReference type="InterPro" id="IPR038740">
    <property type="entry name" value="BioF2-like_GNAT_dom"/>
</dbReference>
<dbReference type="Pfam" id="PF13480">
    <property type="entry name" value="Acetyltransf_6"/>
    <property type="match status" value="1"/>
</dbReference>
<dbReference type="RefSeq" id="WP_254020079.1">
    <property type="nucleotide sequence ID" value="NZ_CAKXZT010000140.1"/>
</dbReference>
<dbReference type="Gene3D" id="3.40.630.30">
    <property type="match status" value="1"/>
</dbReference>
<dbReference type="InterPro" id="IPR016181">
    <property type="entry name" value="Acyl_CoA_acyltransferase"/>
</dbReference>
<dbReference type="SUPFAM" id="SSF55729">
    <property type="entry name" value="Acyl-CoA N-acyltransferases (Nat)"/>
    <property type="match status" value="1"/>
</dbReference>
<gene>
    <name evidence="2" type="ORF">MES5069_440009</name>
</gene>
<dbReference type="Proteomes" id="UP001153050">
    <property type="component" value="Unassembled WGS sequence"/>
</dbReference>
<name>A0ABM9E683_9HYPH</name>
<protein>
    <submittedName>
        <fullName evidence="2">Acetyltransf_6 domain-containing protein</fullName>
    </submittedName>
</protein>
<evidence type="ECO:0000313" key="2">
    <source>
        <dbReference type="EMBL" id="CAH2404631.1"/>
    </source>
</evidence>
<keyword evidence="3" id="KW-1185">Reference proteome</keyword>
<evidence type="ECO:0000259" key="1">
    <source>
        <dbReference type="Pfam" id="PF13480"/>
    </source>
</evidence>
<sequence length="355" mass="40553">MGGMKLIREVYTGVDWPLLDSFSDRTFSQRKAWIDFVCETQAGDPVVARIEDAGVTVGFFVGVIVRRMGFQILGSPFPGWTTPYMGFNLRHDVSRADAVDALIRYAFCELGCHHLEISDPYLTGEHFRDVRVKAQLVRTFRSNLLMTEDELFARMDGGGCRSCIRKAARSGVVIEEAAPDGFAAEYFTQLEDVFDKQNMRPTYGMNRVEALIRHVYPTGDLLLLRARDSDGRSIATGIFAGFNDISYFWGNASLREYQIVRPNEAMLWYAMKYWKRRGVHWYYWGGDGAYKKKYGGDTVIYQQFRASGSIVTSMLRDAGRMLYYAPGGWNRRIFNLRSRADPSIARRDGFHAMIK</sequence>
<organism evidence="2 3">
    <name type="scientific">Mesorhizobium escarrei</name>
    <dbReference type="NCBI Taxonomy" id="666018"/>
    <lineage>
        <taxon>Bacteria</taxon>
        <taxon>Pseudomonadati</taxon>
        <taxon>Pseudomonadota</taxon>
        <taxon>Alphaproteobacteria</taxon>
        <taxon>Hyphomicrobiales</taxon>
        <taxon>Phyllobacteriaceae</taxon>
        <taxon>Mesorhizobium</taxon>
    </lineage>
</organism>
<dbReference type="EMBL" id="CAKXZT010000140">
    <property type="protein sequence ID" value="CAH2404631.1"/>
    <property type="molecule type" value="Genomic_DNA"/>
</dbReference>
<evidence type="ECO:0000313" key="3">
    <source>
        <dbReference type="Proteomes" id="UP001153050"/>
    </source>
</evidence>
<feature type="domain" description="BioF2-like acetyltransferase" evidence="1">
    <location>
        <begin position="160"/>
        <end position="291"/>
    </location>
</feature>
<reference evidence="2 3" key="1">
    <citation type="submission" date="2022-03" db="EMBL/GenBank/DDBJ databases">
        <authorList>
            <person name="Brunel B."/>
        </authorList>
    </citation>
    <scope>NUCLEOTIDE SEQUENCE [LARGE SCALE GENOMIC DNA]</scope>
    <source>
        <strain evidence="2">STM5069sample</strain>
    </source>
</reference>
<accession>A0ABM9E683</accession>
<proteinExistence type="predicted"/>